<organism evidence="3 4">
    <name type="scientific">Candidatus Curtissbacteria bacterium GW2011_GWA1_40_16</name>
    <dbReference type="NCBI Taxonomy" id="1618405"/>
    <lineage>
        <taxon>Bacteria</taxon>
        <taxon>Candidatus Curtissiibacteriota</taxon>
    </lineage>
</organism>
<dbReference type="InterPro" id="IPR027417">
    <property type="entry name" value="P-loop_NTPase"/>
</dbReference>
<dbReference type="InterPro" id="IPR041682">
    <property type="entry name" value="AAA_14"/>
</dbReference>
<gene>
    <name evidence="3" type="ORF">UT84_C0003G0015</name>
</gene>
<evidence type="ECO:0000313" key="3">
    <source>
        <dbReference type="EMBL" id="KKR51020.1"/>
    </source>
</evidence>
<name>A0A0G0TVB2_9BACT</name>
<dbReference type="AlphaFoldDB" id="A0A0G0TVB2"/>
<accession>A0A0G0TVB2</accession>
<dbReference type="InterPro" id="IPR025420">
    <property type="entry name" value="DUF4143"/>
</dbReference>
<evidence type="ECO:0000259" key="1">
    <source>
        <dbReference type="Pfam" id="PF13173"/>
    </source>
</evidence>
<feature type="domain" description="DUF4143" evidence="2">
    <location>
        <begin position="278"/>
        <end position="430"/>
    </location>
</feature>
<dbReference type="PANTHER" id="PTHR42990">
    <property type="entry name" value="ATPASE"/>
    <property type="match status" value="1"/>
</dbReference>
<dbReference type="SUPFAM" id="SSF52540">
    <property type="entry name" value="P-loop containing nucleoside triphosphate hydrolases"/>
    <property type="match status" value="1"/>
</dbReference>
<sequence>MNSEVHDKISIYLRNQLAQAENRLRAYTVGRDGRPYFKRSAALILEKYVRDFTTLGREPRWVGVPGLRGAGKTTLLAQIYTELNCGPACKLYVSLDEAKRVLGVGLADILTVYEELLGKVFENLDQPIYLFIDEIQYEENWGLTLKSLYDRSKKVFIFCTGSSAVSLQTNPDISRRIVLEKLFPMSFTEYMMLKDRKLPIFGLAKAIRDAIFSSSDANDAYQKLLRLKAGVDKYWIGINRLEVDNYLKYGTLPFTLQYTQEPLIYAQIEQTLTNILNKDIPQLSKFESATMAKLSQILYSVSGSSVTSLTSLSKTFNLAINTLTEIFEVFEKSEMLLRIYPYGSHFGQVKKPSKYLFASPAYRSMFFNLIGSTFTYNNYKGQLLEDAVGMYLYRILGLRFGTSLTYDSSDGGADFIVSFDEKKIAIEVGYGEKDFKQVENTMQKVTTKYGLSISPSELSYSEAKSAVKVPLSYFLLT</sequence>
<protein>
    <submittedName>
        <fullName evidence="3">Uncharacterized protein</fullName>
    </submittedName>
</protein>
<evidence type="ECO:0000313" key="4">
    <source>
        <dbReference type="Proteomes" id="UP000034531"/>
    </source>
</evidence>
<dbReference type="Gene3D" id="3.40.50.300">
    <property type="entry name" value="P-loop containing nucleotide triphosphate hydrolases"/>
    <property type="match status" value="1"/>
</dbReference>
<feature type="domain" description="AAA" evidence="1">
    <location>
        <begin position="60"/>
        <end position="191"/>
    </location>
</feature>
<proteinExistence type="predicted"/>
<dbReference type="Proteomes" id="UP000034531">
    <property type="component" value="Unassembled WGS sequence"/>
</dbReference>
<comment type="caution">
    <text evidence="3">The sequence shown here is derived from an EMBL/GenBank/DDBJ whole genome shotgun (WGS) entry which is preliminary data.</text>
</comment>
<dbReference type="Pfam" id="PF13635">
    <property type="entry name" value="DUF4143"/>
    <property type="match status" value="1"/>
</dbReference>
<dbReference type="EMBL" id="LBYI01000003">
    <property type="protein sequence ID" value="KKR51020.1"/>
    <property type="molecule type" value="Genomic_DNA"/>
</dbReference>
<dbReference type="Pfam" id="PF13173">
    <property type="entry name" value="AAA_14"/>
    <property type="match status" value="1"/>
</dbReference>
<dbReference type="PANTHER" id="PTHR42990:SF1">
    <property type="entry name" value="AAA+ ATPASE DOMAIN-CONTAINING PROTEIN"/>
    <property type="match status" value="1"/>
</dbReference>
<reference evidence="3 4" key="1">
    <citation type="journal article" date="2015" name="Nature">
        <title>rRNA introns, odd ribosomes, and small enigmatic genomes across a large radiation of phyla.</title>
        <authorList>
            <person name="Brown C.T."/>
            <person name="Hug L.A."/>
            <person name="Thomas B.C."/>
            <person name="Sharon I."/>
            <person name="Castelle C.J."/>
            <person name="Singh A."/>
            <person name="Wilkins M.J."/>
            <person name="Williams K.H."/>
            <person name="Banfield J.F."/>
        </authorList>
    </citation>
    <scope>NUCLEOTIDE SEQUENCE [LARGE SCALE GENOMIC DNA]</scope>
</reference>
<evidence type="ECO:0000259" key="2">
    <source>
        <dbReference type="Pfam" id="PF13635"/>
    </source>
</evidence>